<dbReference type="PANTHER" id="PTHR33990">
    <property type="entry name" value="PROTEIN YJDN-RELATED"/>
    <property type="match status" value="1"/>
</dbReference>
<dbReference type="SUPFAM" id="SSF54593">
    <property type="entry name" value="Glyoxalase/Bleomycin resistance protein/Dihydroxybiphenyl dioxygenase"/>
    <property type="match status" value="1"/>
</dbReference>
<dbReference type="STRING" id="89524.SAMN05444370_10992"/>
<organism evidence="2 3">
    <name type="scientific">Rubrimonas cliftonensis</name>
    <dbReference type="NCBI Taxonomy" id="89524"/>
    <lineage>
        <taxon>Bacteria</taxon>
        <taxon>Pseudomonadati</taxon>
        <taxon>Pseudomonadota</taxon>
        <taxon>Alphaproteobacteria</taxon>
        <taxon>Rhodobacterales</taxon>
        <taxon>Paracoccaceae</taxon>
        <taxon>Rubrimonas</taxon>
    </lineage>
</organism>
<protein>
    <submittedName>
        <fullName evidence="2">PhnB protein</fullName>
    </submittedName>
</protein>
<dbReference type="InterPro" id="IPR029068">
    <property type="entry name" value="Glyas_Bleomycin-R_OHBP_Dase"/>
</dbReference>
<dbReference type="InterPro" id="IPR004360">
    <property type="entry name" value="Glyas_Fos-R_dOase_dom"/>
</dbReference>
<dbReference type="Pfam" id="PF00903">
    <property type="entry name" value="Glyoxalase"/>
    <property type="match status" value="1"/>
</dbReference>
<gene>
    <name evidence="2" type="ORF">SAMN05444370_10992</name>
</gene>
<dbReference type="AlphaFoldDB" id="A0A1H4D826"/>
<dbReference type="InterPro" id="IPR028973">
    <property type="entry name" value="PhnB-like"/>
</dbReference>
<evidence type="ECO:0000313" key="2">
    <source>
        <dbReference type="EMBL" id="SEA68874.1"/>
    </source>
</evidence>
<dbReference type="EMBL" id="FNQM01000009">
    <property type="protein sequence ID" value="SEA68874.1"/>
    <property type="molecule type" value="Genomic_DNA"/>
</dbReference>
<feature type="domain" description="Glyoxalase/fosfomycin resistance/dioxygenase" evidence="1">
    <location>
        <begin position="8"/>
        <end position="131"/>
    </location>
</feature>
<accession>A0A1H4D826</accession>
<dbReference type="Proteomes" id="UP000198703">
    <property type="component" value="Unassembled WGS sequence"/>
</dbReference>
<sequence>MMKPQFYLFFRGDCHAAMTHYADTLGGTIEGVFLNRDAPATEDRMPGGDALVMNLVLRLGDTLMMASDNSDATYEPPQGFRIQIEAPSLAEFERVFAALADGASAIAMPPGETFWAERFAMFTDRFGTPWMLNFTGSKAQAEGRAP</sequence>
<dbReference type="PANTHER" id="PTHR33990:SF1">
    <property type="entry name" value="PROTEIN YJDN"/>
    <property type="match status" value="1"/>
</dbReference>
<evidence type="ECO:0000259" key="1">
    <source>
        <dbReference type="Pfam" id="PF00903"/>
    </source>
</evidence>
<reference evidence="2 3" key="1">
    <citation type="submission" date="2016-10" db="EMBL/GenBank/DDBJ databases">
        <authorList>
            <person name="de Groot N.N."/>
        </authorList>
    </citation>
    <scope>NUCLEOTIDE SEQUENCE [LARGE SCALE GENOMIC DNA]</scope>
    <source>
        <strain evidence="2 3">DSM 15345</strain>
    </source>
</reference>
<proteinExistence type="predicted"/>
<dbReference type="RefSeq" id="WP_217632186.1">
    <property type="nucleotide sequence ID" value="NZ_FNQM01000009.1"/>
</dbReference>
<dbReference type="Gene3D" id="3.10.180.10">
    <property type="entry name" value="2,3-Dihydroxybiphenyl 1,2-Dioxygenase, domain 1"/>
    <property type="match status" value="1"/>
</dbReference>
<name>A0A1H4D826_9RHOB</name>
<evidence type="ECO:0000313" key="3">
    <source>
        <dbReference type="Proteomes" id="UP000198703"/>
    </source>
</evidence>
<dbReference type="CDD" id="cd06588">
    <property type="entry name" value="PhnB_like"/>
    <property type="match status" value="1"/>
</dbReference>
<keyword evidence="3" id="KW-1185">Reference proteome</keyword>